<dbReference type="Proteomes" id="UP000612282">
    <property type="component" value="Unassembled WGS sequence"/>
</dbReference>
<evidence type="ECO:0000313" key="2">
    <source>
        <dbReference type="EMBL" id="GID58982.1"/>
    </source>
</evidence>
<feature type="region of interest" description="Disordered" evidence="1">
    <location>
        <begin position="54"/>
        <end position="76"/>
    </location>
</feature>
<evidence type="ECO:0008006" key="4">
    <source>
        <dbReference type="Google" id="ProtNLM"/>
    </source>
</evidence>
<proteinExistence type="predicted"/>
<reference evidence="2 3" key="1">
    <citation type="submission" date="2021-01" db="EMBL/GenBank/DDBJ databases">
        <title>Whole genome shotgun sequence of Actinoplanes couchii NBRC 106145.</title>
        <authorList>
            <person name="Komaki H."/>
            <person name="Tamura T."/>
        </authorList>
    </citation>
    <scope>NUCLEOTIDE SEQUENCE [LARGE SCALE GENOMIC DNA]</scope>
    <source>
        <strain evidence="2 3">NBRC 106145</strain>
    </source>
</reference>
<comment type="caution">
    <text evidence="2">The sequence shown here is derived from an EMBL/GenBank/DDBJ whole genome shotgun (WGS) entry which is preliminary data.</text>
</comment>
<dbReference type="Gene3D" id="1.25.10.10">
    <property type="entry name" value="Leucine-rich Repeat Variant"/>
    <property type="match status" value="1"/>
</dbReference>
<sequence>MEGLHAGASLDLDIDTSPDLDADTSLNHGADTSLDLGADASPDHVADASLDHVADASPDHGADAVPGHGADAAPGRGVGESLDALLARVLVERDPESAFGWHDGRIEVMCREDKDASVRWALSRLDDPDPDVRWFTAVVVDEFSTAGMPCPDEARAVLAARLPVETNSDVLICLISAFAGYHDAGHLPEIQAHAGHPDPRVREWVAGVICWSMPEKIDLLTDFAQDPDPRVRATVLGVCRYAFDHPVTARFSAALRDDPDPEVRALALEVLARDGDAAAYQELRRLGDEAGEESQATKMADAVQIRLRD</sequence>
<evidence type="ECO:0000313" key="3">
    <source>
        <dbReference type="Proteomes" id="UP000612282"/>
    </source>
</evidence>
<name>A0ABQ3XKF5_9ACTN</name>
<accession>A0ABQ3XKF5</accession>
<gene>
    <name evidence="2" type="ORF">Aco03nite_073860</name>
</gene>
<evidence type="ECO:0000256" key="1">
    <source>
        <dbReference type="SAM" id="MobiDB-lite"/>
    </source>
</evidence>
<protein>
    <recommendedName>
        <fullName evidence="4">PBS lyase HEAT domain protein repeat-containing protein</fullName>
    </recommendedName>
</protein>
<dbReference type="InterPro" id="IPR016024">
    <property type="entry name" value="ARM-type_fold"/>
</dbReference>
<dbReference type="InterPro" id="IPR011989">
    <property type="entry name" value="ARM-like"/>
</dbReference>
<dbReference type="SUPFAM" id="SSF48371">
    <property type="entry name" value="ARM repeat"/>
    <property type="match status" value="1"/>
</dbReference>
<organism evidence="2 3">
    <name type="scientific">Actinoplanes couchii</name>
    <dbReference type="NCBI Taxonomy" id="403638"/>
    <lineage>
        <taxon>Bacteria</taxon>
        <taxon>Bacillati</taxon>
        <taxon>Actinomycetota</taxon>
        <taxon>Actinomycetes</taxon>
        <taxon>Micromonosporales</taxon>
        <taxon>Micromonosporaceae</taxon>
        <taxon>Actinoplanes</taxon>
    </lineage>
</organism>
<keyword evidence="3" id="KW-1185">Reference proteome</keyword>
<dbReference type="EMBL" id="BOMG01000093">
    <property type="protein sequence ID" value="GID58982.1"/>
    <property type="molecule type" value="Genomic_DNA"/>
</dbReference>